<evidence type="ECO:0000256" key="3">
    <source>
        <dbReference type="ARBA" id="ARBA00023163"/>
    </source>
</evidence>
<evidence type="ECO:0000259" key="5">
    <source>
        <dbReference type="PROSITE" id="PS51464"/>
    </source>
</evidence>
<feature type="domain" description="HTH rpiR-type" evidence="4">
    <location>
        <begin position="1"/>
        <end position="75"/>
    </location>
</feature>
<dbReference type="Gene3D" id="1.10.10.10">
    <property type="entry name" value="Winged helix-like DNA-binding domain superfamily/Winged helix DNA-binding domain"/>
    <property type="match status" value="1"/>
</dbReference>
<name>A0A1T4P6Z2_9ENTE</name>
<dbReference type="InterPro" id="IPR001347">
    <property type="entry name" value="SIS_dom"/>
</dbReference>
<dbReference type="PROSITE" id="PS51464">
    <property type="entry name" value="SIS"/>
    <property type="match status" value="1"/>
</dbReference>
<evidence type="ECO:0000313" key="6">
    <source>
        <dbReference type="EMBL" id="SJZ87303.1"/>
    </source>
</evidence>
<dbReference type="InterPro" id="IPR035472">
    <property type="entry name" value="RpiR-like_SIS"/>
</dbReference>
<dbReference type="GO" id="GO:0003700">
    <property type="term" value="F:DNA-binding transcription factor activity"/>
    <property type="evidence" value="ECO:0007669"/>
    <property type="project" value="InterPro"/>
</dbReference>
<dbReference type="PANTHER" id="PTHR30514">
    <property type="entry name" value="GLUCOKINASE"/>
    <property type="match status" value="1"/>
</dbReference>
<dbReference type="InterPro" id="IPR009057">
    <property type="entry name" value="Homeodomain-like_sf"/>
</dbReference>
<dbReference type="STRING" id="263852.SAMN02745116_01675"/>
<evidence type="ECO:0000313" key="7">
    <source>
        <dbReference type="Proteomes" id="UP000190328"/>
    </source>
</evidence>
<dbReference type="AlphaFoldDB" id="A0A1T4P6Z2"/>
<proteinExistence type="predicted"/>
<dbReference type="RefSeq" id="WP_078807610.1">
    <property type="nucleotide sequence ID" value="NZ_FUXI01000019.1"/>
</dbReference>
<dbReference type="CDD" id="cd05013">
    <property type="entry name" value="SIS_RpiR"/>
    <property type="match status" value="1"/>
</dbReference>
<accession>A0A1T4P6Z2</accession>
<dbReference type="GO" id="GO:1901135">
    <property type="term" value="P:carbohydrate derivative metabolic process"/>
    <property type="evidence" value="ECO:0007669"/>
    <property type="project" value="InterPro"/>
</dbReference>
<feature type="domain" description="SIS" evidence="5">
    <location>
        <begin position="124"/>
        <end position="262"/>
    </location>
</feature>
<reference evidence="6 7" key="1">
    <citation type="submission" date="2017-02" db="EMBL/GenBank/DDBJ databases">
        <authorList>
            <person name="Peterson S.W."/>
        </authorList>
    </citation>
    <scope>NUCLEOTIDE SEQUENCE [LARGE SCALE GENOMIC DNA]</scope>
    <source>
        <strain evidence="6 7">ATCC BAA-1030</strain>
    </source>
</reference>
<dbReference type="Proteomes" id="UP000190328">
    <property type="component" value="Unassembled WGS sequence"/>
</dbReference>
<dbReference type="Gene3D" id="3.40.50.10490">
    <property type="entry name" value="Glucose-6-phosphate isomerase like protein, domain 1"/>
    <property type="match status" value="1"/>
</dbReference>
<organism evidence="6 7">
    <name type="scientific">Pilibacter termitis</name>
    <dbReference type="NCBI Taxonomy" id="263852"/>
    <lineage>
        <taxon>Bacteria</taxon>
        <taxon>Bacillati</taxon>
        <taxon>Bacillota</taxon>
        <taxon>Bacilli</taxon>
        <taxon>Lactobacillales</taxon>
        <taxon>Enterococcaceae</taxon>
        <taxon>Pilibacter</taxon>
    </lineage>
</organism>
<dbReference type="Pfam" id="PF01380">
    <property type="entry name" value="SIS"/>
    <property type="match status" value="1"/>
</dbReference>
<dbReference type="SUPFAM" id="SSF46689">
    <property type="entry name" value="Homeodomain-like"/>
    <property type="match status" value="1"/>
</dbReference>
<dbReference type="PROSITE" id="PS51071">
    <property type="entry name" value="HTH_RPIR"/>
    <property type="match status" value="1"/>
</dbReference>
<gene>
    <name evidence="6" type="ORF">SAMN02745116_01675</name>
</gene>
<keyword evidence="2" id="KW-0238">DNA-binding</keyword>
<dbReference type="SUPFAM" id="SSF53697">
    <property type="entry name" value="SIS domain"/>
    <property type="match status" value="1"/>
</dbReference>
<dbReference type="PANTHER" id="PTHR30514:SF1">
    <property type="entry name" value="HTH-TYPE TRANSCRIPTIONAL REGULATOR HEXR-RELATED"/>
    <property type="match status" value="1"/>
</dbReference>
<dbReference type="GO" id="GO:0003677">
    <property type="term" value="F:DNA binding"/>
    <property type="evidence" value="ECO:0007669"/>
    <property type="project" value="UniProtKB-KW"/>
</dbReference>
<dbReference type="InterPro" id="IPR000281">
    <property type="entry name" value="HTH_RpiR"/>
</dbReference>
<dbReference type="InterPro" id="IPR036388">
    <property type="entry name" value="WH-like_DNA-bd_sf"/>
</dbReference>
<keyword evidence="7" id="KW-1185">Reference proteome</keyword>
<dbReference type="InterPro" id="IPR047640">
    <property type="entry name" value="RpiR-like"/>
</dbReference>
<evidence type="ECO:0000256" key="1">
    <source>
        <dbReference type="ARBA" id="ARBA00023015"/>
    </source>
</evidence>
<keyword evidence="1" id="KW-0805">Transcription regulation</keyword>
<dbReference type="EMBL" id="FUXI01000019">
    <property type="protein sequence ID" value="SJZ87303.1"/>
    <property type="molecule type" value="Genomic_DNA"/>
</dbReference>
<dbReference type="OrthoDB" id="3684496at2"/>
<evidence type="ECO:0000259" key="4">
    <source>
        <dbReference type="PROSITE" id="PS51071"/>
    </source>
</evidence>
<evidence type="ECO:0000256" key="2">
    <source>
        <dbReference type="ARBA" id="ARBA00023125"/>
    </source>
</evidence>
<dbReference type="InterPro" id="IPR046348">
    <property type="entry name" value="SIS_dom_sf"/>
</dbReference>
<dbReference type="GO" id="GO:0097367">
    <property type="term" value="F:carbohydrate derivative binding"/>
    <property type="evidence" value="ECO:0007669"/>
    <property type="project" value="InterPro"/>
</dbReference>
<keyword evidence="3" id="KW-0804">Transcription</keyword>
<dbReference type="Pfam" id="PF01418">
    <property type="entry name" value="HTH_6"/>
    <property type="match status" value="1"/>
</dbReference>
<protein>
    <submittedName>
        <fullName evidence="6">Transcriptional regulator, RpiR family</fullName>
    </submittedName>
</protein>
<sequence>MLIKEKMQTEKFSTSEQAIIAFLLENPETLDNLTVQQIATKTYTHPSALIRLAKKLGFSGYSELRNAYLEEWKYLNSHFPSIDANLPFTNQDGLITIAQKMARLTQNTVEDTLSLLHHDELKRAKEILLKADNIRIFGTNANTLISQDFALKMNRIRKNVATSTNLAESLYEAYNCPSTSCGILLSYTGENLSILRIAQALKERGLPVIAITSIGENSLSKLADCVLSITTRERLYSKIGNFTINTSICYLLDVLYSVVFAENYQKNLDHLIEIGQVIDQRTSSLSVIQEK</sequence>